<feature type="active site" description="Proton acceptor" evidence="2">
    <location>
        <position position="123"/>
    </location>
</feature>
<dbReference type="Gene3D" id="3.90.1140.10">
    <property type="entry name" value="Cyclic phosphodiesterase"/>
    <property type="match status" value="1"/>
</dbReference>
<dbReference type="NCBIfam" id="TIGR02258">
    <property type="entry name" value="2_5_ligase"/>
    <property type="match status" value="1"/>
</dbReference>
<organism evidence="3 4">
    <name type="scientific">Pseudomonas songnenensis</name>
    <dbReference type="NCBI Taxonomy" id="1176259"/>
    <lineage>
        <taxon>Bacteria</taxon>
        <taxon>Pseudomonadati</taxon>
        <taxon>Pseudomonadota</taxon>
        <taxon>Gammaproteobacteria</taxon>
        <taxon>Pseudomonadales</taxon>
        <taxon>Pseudomonadaceae</taxon>
        <taxon>Pseudomonas</taxon>
    </lineage>
</organism>
<feature type="short sequence motif" description="HXTX 2" evidence="2">
    <location>
        <begin position="123"/>
        <end position="126"/>
    </location>
</feature>
<dbReference type="GO" id="GO:0008664">
    <property type="term" value="F:RNA 2',3'-cyclic 3'-phosphodiesterase activity"/>
    <property type="evidence" value="ECO:0007669"/>
    <property type="project" value="UniProtKB-EC"/>
</dbReference>
<dbReference type="OrthoDB" id="7061261at2"/>
<comment type="caution">
    <text evidence="3">The sequence shown here is derived from an EMBL/GenBank/DDBJ whole genome shotgun (WGS) entry which is preliminary data.</text>
</comment>
<evidence type="ECO:0000256" key="2">
    <source>
        <dbReference type="HAMAP-Rule" id="MF_01940"/>
    </source>
</evidence>
<accession>A0A482U5D4</accession>
<dbReference type="RefSeq" id="WP_126189616.1">
    <property type="nucleotide sequence ID" value="NZ_RWYU02000004.1"/>
</dbReference>
<dbReference type="PANTHER" id="PTHR35561">
    <property type="entry name" value="RNA 2',3'-CYCLIC PHOSPHODIESTERASE"/>
    <property type="match status" value="1"/>
</dbReference>
<name>A0A482U5D4_9PSED</name>
<evidence type="ECO:0000256" key="1">
    <source>
        <dbReference type="ARBA" id="ARBA00022801"/>
    </source>
</evidence>
<comment type="function">
    <text evidence="2">Hydrolyzes RNA 2',3'-cyclic phosphodiester to an RNA 2'-phosphomonoester.</text>
</comment>
<keyword evidence="1 2" id="KW-0378">Hydrolase</keyword>
<evidence type="ECO:0000313" key="4">
    <source>
        <dbReference type="Proteomes" id="UP000282800"/>
    </source>
</evidence>
<gene>
    <name evidence="3" type="primary">thpR</name>
    <name evidence="3" type="ORF">EJA06_012015</name>
</gene>
<dbReference type="Proteomes" id="UP000282800">
    <property type="component" value="Unassembled WGS sequence"/>
</dbReference>
<dbReference type="InterPro" id="IPR004175">
    <property type="entry name" value="RNA_CPDase"/>
</dbReference>
<comment type="catalytic activity">
    <reaction evidence="2">
        <text>a 3'-end 2',3'-cyclophospho-ribonucleotide-RNA + H2O = a 3'-end 2'-phospho-ribonucleotide-RNA + H(+)</text>
        <dbReference type="Rhea" id="RHEA:11828"/>
        <dbReference type="Rhea" id="RHEA-COMP:10464"/>
        <dbReference type="Rhea" id="RHEA-COMP:17353"/>
        <dbReference type="ChEBI" id="CHEBI:15377"/>
        <dbReference type="ChEBI" id="CHEBI:15378"/>
        <dbReference type="ChEBI" id="CHEBI:83064"/>
        <dbReference type="ChEBI" id="CHEBI:173113"/>
        <dbReference type="EC" id="3.1.4.58"/>
    </reaction>
</comment>
<dbReference type="AlphaFoldDB" id="A0A482U5D4"/>
<dbReference type="EC" id="3.1.4.58" evidence="2"/>
<sequence>MSEESLRLFFALPCPPEQATAICAWRDGQALDGRPVAEANLHMTLAFLGAQPKERLEALLTMASGIEGTAFDLRLDRLTTIGKGFICLQPSTTPQALPKLVATLAEHLAALGVVLDSRPFLPHLTLSRQARSRPQKPSPDFNWYADRFVLYRSRNTEDGVHYDELGSWPLSAP</sequence>
<proteinExistence type="inferred from homology"/>
<dbReference type="PANTHER" id="PTHR35561:SF1">
    <property type="entry name" value="RNA 2',3'-CYCLIC PHOSPHODIESTERASE"/>
    <property type="match status" value="1"/>
</dbReference>
<dbReference type="Pfam" id="PF13563">
    <property type="entry name" value="2_5_RNA_ligase2"/>
    <property type="match status" value="1"/>
</dbReference>
<dbReference type="InterPro" id="IPR009097">
    <property type="entry name" value="Cyclic_Pdiesterase"/>
</dbReference>
<dbReference type="HAMAP" id="MF_01940">
    <property type="entry name" value="RNA_CPDase"/>
    <property type="match status" value="1"/>
</dbReference>
<feature type="active site" description="Proton donor" evidence="2">
    <location>
        <position position="42"/>
    </location>
</feature>
<protein>
    <recommendedName>
        <fullName evidence="2">RNA 2',3'-cyclic phosphodiesterase</fullName>
        <shortName evidence="2">RNA 2',3'-CPDase</shortName>
        <ecNumber evidence="2">3.1.4.58</ecNumber>
    </recommendedName>
</protein>
<reference evidence="3 4" key="1">
    <citation type="submission" date="2019-01" db="EMBL/GenBank/DDBJ databases">
        <title>High-quality draft genome of. Pseudomonas songnenensis str. L103, a full-fledged denitrifier isolated from 100 meters deep aquifer in a heavily nitrogen fertilized agricultural area.</title>
        <authorList>
            <person name="Liu M."/>
            <person name="Liu B."/>
        </authorList>
    </citation>
    <scope>NUCLEOTIDE SEQUENCE [LARGE SCALE GENOMIC DNA]</scope>
    <source>
        <strain evidence="3 4">L103</strain>
    </source>
</reference>
<dbReference type="GO" id="GO:0004113">
    <property type="term" value="F:2',3'-cyclic-nucleotide 3'-phosphodiesterase activity"/>
    <property type="evidence" value="ECO:0007669"/>
    <property type="project" value="InterPro"/>
</dbReference>
<feature type="short sequence motif" description="HXTX 1" evidence="2">
    <location>
        <begin position="42"/>
        <end position="45"/>
    </location>
</feature>
<evidence type="ECO:0000313" key="3">
    <source>
        <dbReference type="EMBL" id="RYJ62469.1"/>
    </source>
</evidence>
<dbReference type="EMBL" id="RWYU02000004">
    <property type="protein sequence ID" value="RYJ62469.1"/>
    <property type="molecule type" value="Genomic_DNA"/>
</dbReference>
<dbReference type="SUPFAM" id="SSF55144">
    <property type="entry name" value="LigT-like"/>
    <property type="match status" value="1"/>
</dbReference>
<comment type="similarity">
    <text evidence="2">Belongs to the 2H phosphoesterase superfamily. ThpR family.</text>
</comment>